<keyword evidence="1" id="KW-1133">Transmembrane helix</keyword>
<dbReference type="RefSeq" id="WP_316681287.1">
    <property type="nucleotide sequence ID" value="NZ_CATZLL010000007.1"/>
</dbReference>
<keyword evidence="1" id="KW-0472">Membrane</keyword>
<keyword evidence="1" id="KW-0812">Transmembrane</keyword>
<protein>
    <recommendedName>
        <fullName evidence="4">Transmembrane protein</fullName>
    </recommendedName>
</protein>
<feature type="transmembrane region" description="Helical" evidence="1">
    <location>
        <begin position="29"/>
        <end position="54"/>
    </location>
</feature>
<sequence>MRTVPPLTEVPVFITSEPWPLTLATALKLMLFCAFSVSVLAFHVTASFTLMLPLSVELLPVVAPSVELIVMLLVASFALSAAPVMSPPDAAML</sequence>
<feature type="transmembrane region" description="Helical" evidence="1">
    <location>
        <begin position="66"/>
        <end position="85"/>
    </location>
</feature>
<proteinExistence type="predicted"/>
<dbReference type="EMBL" id="CATZLL010000007">
    <property type="protein sequence ID" value="CAJ0815229.1"/>
    <property type="molecule type" value="Genomic_DNA"/>
</dbReference>
<organism evidence="2 3">
    <name type="scientific">Ralstonia flaminis</name>
    <dbReference type="NCBI Taxonomy" id="3058597"/>
    <lineage>
        <taxon>Bacteria</taxon>
        <taxon>Pseudomonadati</taxon>
        <taxon>Pseudomonadota</taxon>
        <taxon>Betaproteobacteria</taxon>
        <taxon>Burkholderiales</taxon>
        <taxon>Burkholderiaceae</taxon>
        <taxon>Ralstonia</taxon>
    </lineage>
</organism>
<evidence type="ECO:0000313" key="3">
    <source>
        <dbReference type="Proteomes" id="UP001189757"/>
    </source>
</evidence>
<reference evidence="2 3" key="1">
    <citation type="submission" date="2023-07" db="EMBL/GenBank/DDBJ databases">
        <authorList>
            <person name="Peeters C."/>
        </authorList>
    </citation>
    <scope>NUCLEOTIDE SEQUENCE [LARGE SCALE GENOMIC DNA]</scope>
    <source>
        <strain evidence="2 3">LMG 18101</strain>
    </source>
</reference>
<keyword evidence="3" id="KW-1185">Reference proteome</keyword>
<gene>
    <name evidence="2" type="ORF">LMG18101_02517</name>
</gene>
<accession>A0ABM9K568</accession>
<name>A0ABM9K568_9RALS</name>
<evidence type="ECO:0000313" key="2">
    <source>
        <dbReference type="EMBL" id="CAJ0815229.1"/>
    </source>
</evidence>
<evidence type="ECO:0000256" key="1">
    <source>
        <dbReference type="SAM" id="Phobius"/>
    </source>
</evidence>
<comment type="caution">
    <text evidence="2">The sequence shown here is derived from an EMBL/GenBank/DDBJ whole genome shotgun (WGS) entry which is preliminary data.</text>
</comment>
<evidence type="ECO:0008006" key="4">
    <source>
        <dbReference type="Google" id="ProtNLM"/>
    </source>
</evidence>
<dbReference type="Proteomes" id="UP001189757">
    <property type="component" value="Unassembled WGS sequence"/>
</dbReference>